<dbReference type="OrthoDB" id="3212786at2"/>
<protein>
    <submittedName>
        <fullName evidence="1">Uncharacterized protein</fullName>
    </submittedName>
</protein>
<keyword evidence="2" id="KW-1185">Reference proteome</keyword>
<organism evidence="1 2">
    <name type="scientific">Nonomuraea diastatica</name>
    <dbReference type="NCBI Taxonomy" id="1848329"/>
    <lineage>
        <taxon>Bacteria</taxon>
        <taxon>Bacillati</taxon>
        <taxon>Actinomycetota</taxon>
        <taxon>Actinomycetes</taxon>
        <taxon>Streptosporangiales</taxon>
        <taxon>Streptosporangiaceae</taxon>
        <taxon>Nonomuraea</taxon>
    </lineage>
</organism>
<reference evidence="1 2" key="1">
    <citation type="submission" date="2019-03" db="EMBL/GenBank/DDBJ databases">
        <title>Draft genome sequences of novel Actinobacteria.</title>
        <authorList>
            <person name="Sahin N."/>
            <person name="Ay H."/>
            <person name="Saygin H."/>
        </authorList>
    </citation>
    <scope>NUCLEOTIDE SEQUENCE [LARGE SCALE GENOMIC DNA]</scope>
    <source>
        <strain evidence="1 2">KC712</strain>
    </source>
</reference>
<dbReference type="Proteomes" id="UP000294543">
    <property type="component" value="Unassembled WGS sequence"/>
</dbReference>
<dbReference type="EMBL" id="SMKP01000067">
    <property type="protein sequence ID" value="TDD18701.1"/>
    <property type="molecule type" value="Genomic_DNA"/>
</dbReference>
<sequence length="174" mass="19493">MAEDVADEVVGGDMNEATAHLLFDAVERLEKNIVARECPAIVAMEGTDKLVLTEYDYLRDPVTAEAFEIRAAEKALEIDVVRWVLGVPQVWLFKPPSTIAVRAVSSHPLQEGEQEAITWMSFDRDDGVDYGRVAYVRRPNGEPVFEDPEIFDVGIRPAQTMPGFVLLQRCLTEE</sequence>
<dbReference type="AlphaFoldDB" id="A0A4R4WJT1"/>
<evidence type="ECO:0000313" key="2">
    <source>
        <dbReference type="Proteomes" id="UP000294543"/>
    </source>
</evidence>
<comment type="caution">
    <text evidence="1">The sequence shown here is derived from an EMBL/GenBank/DDBJ whole genome shotgun (WGS) entry which is preliminary data.</text>
</comment>
<dbReference type="RefSeq" id="WP_132511505.1">
    <property type="nucleotide sequence ID" value="NZ_SMKP01000067.1"/>
</dbReference>
<gene>
    <name evidence="1" type="ORF">E1294_23380</name>
</gene>
<accession>A0A4R4WJT1</accession>
<name>A0A4R4WJT1_9ACTN</name>
<proteinExistence type="predicted"/>
<evidence type="ECO:0000313" key="1">
    <source>
        <dbReference type="EMBL" id="TDD18701.1"/>
    </source>
</evidence>